<dbReference type="PANTHER" id="PTHR24074">
    <property type="entry name" value="CO-CHAPERONE PROTEIN DJLA"/>
    <property type="match status" value="1"/>
</dbReference>
<protein>
    <submittedName>
        <fullName evidence="3">DnaJ-domain-containing protein</fullName>
    </submittedName>
</protein>
<dbReference type="Proteomes" id="UP000076738">
    <property type="component" value="Unassembled WGS sequence"/>
</dbReference>
<dbReference type="SMART" id="SM00271">
    <property type="entry name" value="DnaJ"/>
    <property type="match status" value="1"/>
</dbReference>
<keyword evidence="4" id="KW-1185">Reference proteome</keyword>
<dbReference type="Pfam" id="PF00226">
    <property type="entry name" value="DnaJ"/>
    <property type="match status" value="1"/>
</dbReference>
<organism evidence="3 4">
    <name type="scientific">Calocera viscosa (strain TUFC12733)</name>
    <dbReference type="NCBI Taxonomy" id="1330018"/>
    <lineage>
        <taxon>Eukaryota</taxon>
        <taxon>Fungi</taxon>
        <taxon>Dikarya</taxon>
        <taxon>Basidiomycota</taxon>
        <taxon>Agaricomycotina</taxon>
        <taxon>Dacrymycetes</taxon>
        <taxon>Dacrymycetales</taxon>
        <taxon>Dacrymycetaceae</taxon>
        <taxon>Calocera</taxon>
    </lineage>
</organism>
<dbReference type="InterPro" id="IPR050817">
    <property type="entry name" value="DjlA_DnaK_co-chaperone"/>
</dbReference>
<feature type="region of interest" description="Disordered" evidence="1">
    <location>
        <begin position="84"/>
        <end position="111"/>
    </location>
</feature>
<dbReference type="CDD" id="cd06257">
    <property type="entry name" value="DnaJ"/>
    <property type="match status" value="1"/>
</dbReference>
<dbReference type="EMBL" id="KV417276">
    <property type="protein sequence ID" value="KZO98337.1"/>
    <property type="molecule type" value="Genomic_DNA"/>
</dbReference>
<reference evidence="3 4" key="1">
    <citation type="journal article" date="2016" name="Mol. Biol. Evol.">
        <title>Comparative Genomics of Early-Diverging Mushroom-Forming Fungi Provides Insights into the Origins of Lignocellulose Decay Capabilities.</title>
        <authorList>
            <person name="Nagy L.G."/>
            <person name="Riley R."/>
            <person name="Tritt A."/>
            <person name="Adam C."/>
            <person name="Daum C."/>
            <person name="Floudas D."/>
            <person name="Sun H."/>
            <person name="Yadav J.S."/>
            <person name="Pangilinan J."/>
            <person name="Larsson K.H."/>
            <person name="Matsuura K."/>
            <person name="Barry K."/>
            <person name="Labutti K."/>
            <person name="Kuo R."/>
            <person name="Ohm R.A."/>
            <person name="Bhattacharya S.S."/>
            <person name="Shirouzu T."/>
            <person name="Yoshinaga Y."/>
            <person name="Martin F.M."/>
            <person name="Grigoriev I.V."/>
            <person name="Hibbett D.S."/>
        </authorList>
    </citation>
    <scope>NUCLEOTIDE SEQUENCE [LARGE SCALE GENOMIC DNA]</scope>
    <source>
        <strain evidence="3 4">TUFC12733</strain>
    </source>
</reference>
<dbReference type="Gene3D" id="1.10.287.110">
    <property type="entry name" value="DnaJ domain"/>
    <property type="match status" value="1"/>
</dbReference>
<sequence length="208" mass="22869">MSAFVNYYELLRIERTSTAEQIRTAYKKESLRTHPDRLPPNASPSERQTSTARFQAVADAYYVLSDPVRRRDYDALLASRKDATAEAEDEDEEFAAEPEADASRASWSSQQPNADNTFTSVFEDLLRPEVESHVPWWTWIGSVSGAGLGYIVANVPGAMMGAYAGNRLGKIRDAKGKSVAEVFSGLGGNQKAQILKALAMKILGSTMQ</sequence>
<dbReference type="SUPFAM" id="SSF46565">
    <property type="entry name" value="Chaperone J-domain"/>
    <property type="match status" value="1"/>
</dbReference>
<dbReference type="InterPro" id="IPR036869">
    <property type="entry name" value="J_dom_sf"/>
</dbReference>
<evidence type="ECO:0000256" key="1">
    <source>
        <dbReference type="SAM" id="MobiDB-lite"/>
    </source>
</evidence>
<feature type="domain" description="J" evidence="2">
    <location>
        <begin position="6"/>
        <end position="77"/>
    </location>
</feature>
<dbReference type="PROSITE" id="PS50076">
    <property type="entry name" value="DNAJ_2"/>
    <property type="match status" value="1"/>
</dbReference>
<evidence type="ECO:0000313" key="4">
    <source>
        <dbReference type="Proteomes" id="UP000076738"/>
    </source>
</evidence>
<evidence type="ECO:0000313" key="3">
    <source>
        <dbReference type="EMBL" id="KZO98337.1"/>
    </source>
</evidence>
<gene>
    <name evidence="3" type="ORF">CALVIDRAFT_478669</name>
</gene>
<feature type="region of interest" description="Disordered" evidence="1">
    <location>
        <begin position="29"/>
        <end position="50"/>
    </location>
</feature>
<name>A0A167P232_CALVF</name>
<feature type="compositionally biased region" description="Acidic residues" evidence="1">
    <location>
        <begin position="85"/>
        <end position="100"/>
    </location>
</feature>
<dbReference type="OrthoDB" id="442087at2759"/>
<dbReference type="InterPro" id="IPR001623">
    <property type="entry name" value="DnaJ_domain"/>
</dbReference>
<dbReference type="PRINTS" id="PR00625">
    <property type="entry name" value="JDOMAIN"/>
</dbReference>
<accession>A0A167P232</accession>
<evidence type="ECO:0000259" key="2">
    <source>
        <dbReference type="PROSITE" id="PS50076"/>
    </source>
</evidence>
<proteinExistence type="predicted"/>
<dbReference type="STRING" id="1330018.A0A167P232"/>
<dbReference type="AlphaFoldDB" id="A0A167P232"/>